<dbReference type="InterPro" id="IPR036140">
    <property type="entry name" value="PFN_sf"/>
</dbReference>
<dbReference type="GO" id="GO:0005856">
    <property type="term" value="C:cytoskeleton"/>
    <property type="evidence" value="ECO:0007669"/>
    <property type="project" value="UniProtKB-SubCell"/>
</dbReference>
<evidence type="ECO:0000256" key="4">
    <source>
        <dbReference type="ARBA" id="ARBA00023203"/>
    </source>
</evidence>
<evidence type="ECO:0000256" key="5">
    <source>
        <dbReference type="ARBA" id="ARBA00023212"/>
    </source>
</evidence>
<dbReference type="PRINTS" id="PR01639">
    <property type="entry name" value="PROFILINMAML"/>
</dbReference>
<gene>
    <name evidence="8" type="primary">LOC101832130</name>
</gene>
<dbReference type="InterPro" id="IPR005454">
    <property type="entry name" value="Profilin1/2/3_vertebrate"/>
</dbReference>
<dbReference type="GO" id="GO:0032233">
    <property type="term" value="P:positive regulation of actin filament bundle assembly"/>
    <property type="evidence" value="ECO:0007669"/>
    <property type="project" value="TreeGrafter"/>
</dbReference>
<dbReference type="GO" id="GO:0030036">
    <property type="term" value="P:actin cytoskeleton organization"/>
    <property type="evidence" value="ECO:0007669"/>
    <property type="project" value="InterPro"/>
</dbReference>
<sequence length="153" mass="17029">MERTEGSSQDIWQDCIRLFLQTEICSDAAVVTNCPPWILASSPEGNFIQMTQEEVQTLLAKDEREKLFLHGVTLAGIKCLLIRDNLFTEGNNSMDLRTKGQSRGSQAVTVIQMESVYLVVMGKKGTEGGPLNLKAFEIAGYMREAILQQIARC</sequence>
<organism evidence="7 8">
    <name type="scientific">Mesocricetus auratus</name>
    <name type="common">Golden hamster</name>
    <dbReference type="NCBI Taxonomy" id="10036"/>
    <lineage>
        <taxon>Eukaryota</taxon>
        <taxon>Metazoa</taxon>
        <taxon>Chordata</taxon>
        <taxon>Craniata</taxon>
        <taxon>Vertebrata</taxon>
        <taxon>Euteleostomi</taxon>
        <taxon>Mammalia</taxon>
        <taxon>Eutheria</taxon>
        <taxon>Euarchontoglires</taxon>
        <taxon>Glires</taxon>
        <taxon>Rodentia</taxon>
        <taxon>Myomorpha</taxon>
        <taxon>Muroidea</taxon>
        <taxon>Cricetidae</taxon>
        <taxon>Cricetinae</taxon>
        <taxon>Mesocricetus</taxon>
    </lineage>
</organism>
<dbReference type="InterPro" id="IPR005455">
    <property type="entry name" value="PFN_euk"/>
</dbReference>
<comment type="similarity">
    <text evidence="2 6">Belongs to the profilin family.</text>
</comment>
<evidence type="ECO:0000256" key="6">
    <source>
        <dbReference type="RuleBase" id="RU003909"/>
    </source>
</evidence>
<accession>A0A1U7R575</accession>
<keyword evidence="5" id="KW-0206">Cytoskeleton</keyword>
<dbReference type="eggNOG" id="KOG1755">
    <property type="taxonomic scope" value="Eukaryota"/>
</dbReference>
<reference evidence="8" key="1">
    <citation type="submission" date="2025-08" db="UniProtKB">
        <authorList>
            <consortium name="RefSeq"/>
        </authorList>
    </citation>
    <scope>IDENTIFICATION</scope>
    <source>
        <tissue evidence="8">Liver</tissue>
    </source>
</reference>
<dbReference type="Proteomes" id="UP000886700">
    <property type="component" value="Unplaced"/>
</dbReference>
<keyword evidence="4 6" id="KW-0009">Actin-binding</keyword>
<dbReference type="SUPFAM" id="SSF55770">
    <property type="entry name" value="Profilin (actin-binding protein)"/>
    <property type="match status" value="1"/>
</dbReference>
<evidence type="ECO:0000313" key="8">
    <source>
        <dbReference type="RefSeq" id="XP_005081274.1"/>
    </source>
</evidence>
<dbReference type="GO" id="GO:0030833">
    <property type="term" value="P:regulation of actin filament polymerization"/>
    <property type="evidence" value="ECO:0007669"/>
    <property type="project" value="TreeGrafter"/>
</dbReference>
<dbReference type="GO" id="GO:0005737">
    <property type="term" value="C:cytoplasm"/>
    <property type="evidence" value="ECO:0007669"/>
    <property type="project" value="TreeGrafter"/>
</dbReference>
<evidence type="ECO:0000256" key="3">
    <source>
        <dbReference type="ARBA" id="ARBA00022490"/>
    </source>
</evidence>
<dbReference type="KEGG" id="maua:101832130"/>
<dbReference type="PANTHER" id="PTHR13936">
    <property type="entry name" value="PROFILIN"/>
    <property type="match status" value="1"/>
</dbReference>
<proteinExistence type="inferred from homology"/>
<evidence type="ECO:0000256" key="2">
    <source>
        <dbReference type="ARBA" id="ARBA00010058"/>
    </source>
</evidence>
<dbReference type="AlphaFoldDB" id="A0A1U7R575"/>
<comment type="subcellular location">
    <subcellularLocation>
        <location evidence="1">Cytoplasm</location>
        <location evidence="1">Cytoskeleton</location>
    </subcellularLocation>
</comment>
<name>A0A1U7R575_MESAU</name>
<dbReference type="RefSeq" id="XP_005081274.1">
    <property type="nucleotide sequence ID" value="XM_005081217.1"/>
</dbReference>
<dbReference type="PANTHER" id="PTHR13936:SF5">
    <property type="entry name" value="PROFILIN"/>
    <property type="match status" value="1"/>
</dbReference>
<keyword evidence="7" id="KW-1185">Reference proteome</keyword>
<keyword evidence="3" id="KW-0963">Cytoplasm</keyword>
<dbReference type="GeneID" id="101832130"/>
<dbReference type="SMART" id="SM00392">
    <property type="entry name" value="PROF"/>
    <property type="match status" value="1"/>
</dbReference>
<dbReference type="InterPro" id="IPR048278">
    <property type="entry name" value="PFN"/>
</dbReference>
<evidence type="ECO:0000256" key="1">
    <source>
        <dbReference type="ARBA" id="ARBA00004245"/>
    </source>
</evidence>
<dbReference type="GO" id="GO:0003779">
    <property type="term" value="F:actin binding"/>
    <property type="evidence" value="ECO:0007669"/>
    <property type="project" value="UniProtKB-KW"/>
</dbReference>
<dbReference type="OrthoDB" id="421374at2759"/>
<evidence type="ECO:0000313" key="7">
    <source>
        <dbReference type="Proteomes" id="UP000886700"/>
    </source>
</evidence>
<dbReference type="Pfam" id="PF00235">
    <property type="entry name" value="Profilin"/>
    <property type="match status" value="1"/>
</dbReference>
<protein>
    <recommendedName>
        <fullName evidence="6">Profilin</fullName>
    </recommendedName>
</protein>
<dbReference type="Gene3D" id="3.30.450.30">
    <property type="entry name" value="Dynein light chain 2a, cytoplasmic"/>
    <property type="match status" value="1"/>
</dbReference>